<keyword evidence="5 11" id="KW-0408">Iron</keyword>
<dbReference type="PANTHER" id="PTHR38839:SF6">
    <property type="entry name" value="TRANSCRIPTIONAL REGULATOR WHIB1"/>
    <property type="match status" value="1"/>
</dbReference>
<feature type="binding site" evidence="11">
    <location>
        <position position="12"/>
    </location>
    <ligand>
        <name>[4Fe-4S] cluster</name>
        <dbReference type="ChEBI" id="CHEBI:49883"/>
    </ligand>
</feature>
<evidence type="ECO:0000313" key="14">
    <source>
        <dbReference type="Proteomes" id="UP001597368"/>
    </source>
</evidence>
<keyword evidence="7 11" id="KW-0805">Transcription regulation</keyword>
<gene>
    <name evidence="11" type="primary">whiB</name>
    <name evidence="13" type="ORF">ACFSKW_03175</name>
</gene>
<evidence type="ECO:0000256" key="8">
    <source>
        <dbReference type="ARBA" id="ARBA00023125"/>
    </source>
</evidence>
<dbReference type="Proteomes" id="UP001597368">
    <property type="component" value="Unassembled WGS sequence"/>
</dbReference>
<keyword evidence="10 11" id="KW-0804">Transcription</keyword>
<keyword evidence="9 11" id="KW-1015">Disulfide bond</keyword>
<comment type="caution">
    <text evidence="13">The sequence shown here is derived from an EMBL/GenBank/DDBJ whole genome shotgun (WGS) entry which is preliminary data.</text>
</comment>
<name>A0ABW4SM65_9ACTN</name>
<evidence type="ECO:0000256" key="5">
    <source>
        <dbReference type="ARBA" id="ARBA00023004"/>
    </source>
</evidence>
<feature type="binding site" evidence="11">
    <location>
        <position position="40"/>
    </location>
    <ligand>
        <name>[4Fe-4S] cluster</name>
        <dbReference type="ChEBI" id="CHEBI:49883"/>
    </ligand>
</feature>
<keyword evidence="6 11" id="KW-0411">Iron-sulfur</keyword>
<proteinExistence type="inferred from homology"/>
<dbReference type="InterPro" id="IPR034768">
    <property type="entry name" value="4FE4S_WBL"/>
</dbReference>
<keyword evidence="11" id="KW-0963">Cytoplasm</keyword>
<dbReference type="PROSITE" id="PS51674">
    <property type="entry name" value="4FE4S_WBL"/>
    <property type="match status" value="1"/>
</dbReference>
<evidence type="ECO:0000256" key="2">
    <source>
        <dbReference type="ARBA" id="ARBA00006597"/>
    </source>
</evidence>
<evidence type="ECO:0000256" key="1">
    <source>
        <dbReference type="ARBA" id="ARBA00004496"/>
    </source>
</evidence>
<evidence type="ECO:0000256" key="3">
    <source>
        <dbReference type="ARBA" id="ARBA00022485"/>
    </source>
</evidence>
<accession>A0ABW4SM65</accession>
<evidence type="ECO:0000256" key="4">
    <source>
        <dbReference type="ARBA" id="ARBA00022723"/>
    </source>
</evidence>
<comment type="PTM">
    <text evidence="11">The Fe-S cluster can be nitrosylated by nitric oxide (NO).</text>
</comment>
<keyword evidence="4 11" id="KW-0479">Metal-binding</keyword>
<dbReference type="InterPro" id="IPR003482">
    <property type="entry name" value="Whib"/>
</dbReference>
<feature type="binding site" evidence="11">
    <location>
        <position position="43"/>
    </location>
    <ligand>
        <name>[4Fe-4S] cluster</name>
        <dbReference type="ChEBI" id="CHEBI:49883"/>
    </ligand>
</feature>
<keyword evidence="3 11" id="KW-0004">4Fe-4S</keyword>
<comment type="similarity">
    <text evidence="2 11">Belongs to the WhiB family.</text>
</comment>
<evidence type="ECO:0000256" key="7">
    <source>
        <dbReference type="ARBA" id="ARBA00023015"/>
    </source>
</evidence>
<keyword evidence="14" id="KW-1185">Reference proteome</keyword>
<keyword evidence="8 11" id="KW-0238">DNA-binding</keyword>
<evidence type="ECO:0000256" key="10">
    <source>
        <dbReference type="ARBA" id="ARBA00023163"/>
    </source>
</evidence>
<organism evidence="13 14">
    <name type="scientific">Nonomuraea mangrovi</name>
    <dbReference type="NCBI Taxonomy" id="2316207"/>
    <lineage>
        <taxon>Bacteria</taxon>
        <taxon>Bacillati</taxon>
        <taxon>Actinomycetota</taxon>
        <taxon>Actinomycetes</taxon>
        <taxon>Streptosporangiales</taxon>
        <taxon>Streptosporangiaceae</taxon>
        <taxon>Nonomuraea</taxon>
    </lineage>
</organism>
<reference evidence="14" key="1">
    <citation type="journal article" date="2019" name="Int. J. Syst. Evol. Microbiol.">
        <title>The Global Catalogue of Microorganisms (GCM) 10K type strain sequencing project: providing services to taxonomists for standard genome sequencing and annotation.</title>
        <authorList>
            <consortium name="The Broad Institute Genomics Platform"/>
            <consortium name="The Broad Institute Genome Sequencing Center for Infectious Disease"/>
            <person name="Wu L."/>
            <person name="Ma J."/>
        </authorList>
    </citation>
    <scope>NUCLEOTIDE SEQUENCE [LARGE SCALE GENOMIC DNA]</scope>
    <source>
        <strain evidence="14">ICMP 6774ER</strain>
    </source>
</reference>
<evidence type="ECO:0000313" key="13">
    <source>
        <dbReference type="EMBL" id="MFD1930473.1"/>
    </source>
</evidence>
<comment type="function">
    <text evidence="11">Acts as a transcriptional regulator. Probably redox-responsive. The apo- but not holo-form probably binds DNA.</text>
</comment>
<dbReference type="EMBL" id="JBHUFV010000003">
    <property type="protein sequence ID" value="MFD1930473.1"/>
    <property type="molecule type" value="Genomic_DNA"/>
</dbReference>
<dbReference type="HAMAP" id="MF_01479">
    <property type="entry name" value="WhiB"/>
    <property type="match status" value="1"/>
</dbReference>
<dbReference type="Pfam" id="PF02467">
    <property type="entry name" value="Whib"/>
    <property type="match status" value="1"/>
</dbReference>
<evidence type="ECO:0000259" key="12">
    <source>
        <dbReference type="PROSITE" id="PS51674"/>
    </source>
</evidence>
<dbReference type="RefSeq" id="WP_379568879.1">
    <property type="nucleotide sequence ID" value="NZ_JBHUFV010000003.1"/>
</dbReference>
<feature type="domain" description="4Fe-4S Wbl-type" evidence="12">
    <location>
        <begin position="11"/>
        <end position="73"/>
    </location>
</feature>
<comment type="PTM">
    <text evidence="11">Upon Fe-S cluster removal intramolecular disulfide bonds are formed.</text>
</comment>
<evidence type="ECO:0000256" key="9">
    <source>
        <dbReference type="ARBA" id="ARBA00023157"/>
    </source>
</evidence>
<evidence type="ECO:0000256" key="6">
    <source>
        <dbReference type="ARBA" id="ARBA00023014"/>
    </source>
</evidence>
<protein>
    <recommendedName>
        <fullName evidence="11">Transcriptional regulator WhiB</fullName>
    </recommendedName>
</protein>
<comment type="subcellular location">
    <subcellularLocation>
        <location evidence="1 11">Cytoplasm</location>
    </subcellularLocation>
</comment>
<feature type="binding site" evidence="11">
    <location>
        <position position="49"/>
    </location>
    <ligand>
        <name>[4Fe-4S] cluster</name>
        <dbReference type="ChEBI" id="CHEBI:49883"/>
    </ligand>
</feature>
<comment type="cofactor">
    <cofactor evidence="11">
        <name>[4Fe-4S] cluster</name>
        <dbReference type="ChEBI" id="CHEBI:49883"/>
    </cofactor>
    <text evidence="11">Binds 1 [4Fe-4S] cluster per subunit. Following nitrosylation of the [4Fe-4S] cluster binds 1 [4Fe-8(NO)] cluster per subunit.</text>
</comment>
<sequence length="78" mass="8563">MFILDRSRRAACLDEDPETFFPISLHGAGHTQLERAKAICHGCPVRQPCLDYAIATRQADGVWGGTGPDERRALVLSP</sequence>
<dbReference type="PANTHER" id="PTHR38839">
    <property type="entry name" value="TRANSCRIPTIONAL REGULATOR WHID-RELATED"/>
    <property type="match status" value="1"/>
</dbReference>
<evidence type="ECO:0000256" key="11">
    <source>
        <dbReference type="HAMAP-Rule" id="MF_01479"/>
    </source>
</evidence>